<evidence type="ECO:0000313" key="3">
    <source>
        <dbReference type="Proteomes" id="UP000004508"/>
    </source>
</evidence>
<keyword evidence="3" id="KW-1185">Reference proteome</keyword>
<dbReference type="Proteomes" id="UP000004508">
    <property type="component" value="Unassembled WGS sequence"/>
</dbReference>
<proteinExistence type="predicted"/>
<protein>
    <submittedName>
        <fullName evidence="2">Uncharacterized protein</fullName>
    </submittedName>
</protein>
<dbReference type="EMBL" id="ADVG01000001">
    <property type="protein sequence ID" value="EFH90513.1"/>
    <property type="molecule type" value="Genomic_DNA"/>
</dbReference>
<sequence>MSLFNQAHPSPKLCQTQVSGKLPPPSYAMSKGLHVQRTVLGFLRSWGRSNTPNHEPQKELWSLEARQRRERRQPLSQVVHSPERSKGVRERRAPALGGLGIVEVHAGERPGTTQAPEQAFCAWPWHLTFVLEQQHNTLNEIPPLAVGTAKGQRL</sequence>
<reference evidence="2 3" key="1">
    <citation type="journal article" date="2011" name="Stand. Genomic Sci.">
        <title>Non-contiguous finished genome sequence and contextual data of the filamentous soil bacterium Ktedonobacter racemifer type strain (SOSP1-21).</title>
        <authorList>
            <person name="Chang Y.J."/>
            <person name="Land M."/>
            <person name="Hauser L."/>
            <person name="Chertkov O."/>
            <person name="Del Rio T.G."/>
            <person name="Nolan M."/>
            <person name="Copeland A."/>
            <person name="Tice H."/>
            <person name="Cheng J.F."/>
            <person name="Lucas S."/>
            <person name="Han C."/>
            <person name="Goodwin L."/>
            <person name="Pitluck S."/>
            <person name="Ivanova N."/>
            <person name="Ovchinikova G."/>
            <person name="Pati A."/>
            <person name="Chen A."/>
            <person name="Palaniappan K."/>
            <person name="Mavromatis K."/>
            <person name="Liolios K."/>
            <person name="Brettin T."/>
            <person name="Fiebig A."/>
            <person name="Rohde M."/>
            <person name="Abt B."/>
            <person name="Goker M."/>
            <person name="Detter J.C."/>
            <person name="Woyke T."/>
            <person name="Bristow J."/>
            <person name="Eisen J.A."/>
            <person name="Markowitz V."/>
            <person name="Hugenholtz P."/>
            <person name="Kyrpides N.C."/>
            <person name="Klenk H.P."/>
            <person name="Lapidus A."/>
        </authorList>
    </citation>
    <scope>NUCLEOTIDE SEQUENCE [LARGE SCALE GENOMIC DNA]</scope>
    <source>
        <strain evidence="3">DSM 44963</strain>
    </source>
</reference>
<comment type="caution">
    <text evidence="2">The sequence shown here is derived from an EMBL/GenBank/DDBJ whole genome shotgun (WGS) entry which is preliminary data.</text>
</comment>
<feature type="region of interest" description="Disordered" evidence="1">
    <location>
        <begin position="47"/>
        <end position="91"/>
    </location>
</feature>
<dbReference type="AlphaFoldDB" id="D6TFN0"/>
<gene>
    <name evidence="2" type="ORF">Krac_12136</name>
</gene>
<accession>D6TFN0</accession>
<name>D6TFN0_KTERA</name>
<evidence type="ECO:0000256" key="1">
    <source>
        <dbReference type="SAM" id="MobiDB-lite"/>
    </source>
</evidence>
<evidence type="ECO:0000313" key="2">
    <source>
        <dbReference type="EMBL" id="EFH90513.1"/>
    </source>
</evidence>
<dbReference type="STRING" id="485913.Krac_12136"/>
<feature type="compositionally biased region" description="Basic and acidic residues" evidence="1">
    <location>
        <begin position="81"/>
        <end position="91"/>
    </location>
</feature>
<dbReference type="InParanoid" id="D6TFN0"/>
<organism evidence="2 3">
    <name type="scientific">Ktedonobacter racemifer DSM 44963</name>
    <dbReference type="NCBI Taxonomy" id="485913"/>
    <lineage>
        <taxon>Bacteria</taxon>
        <taxon>Bacillati</taxon>
        <taxon>Chloroflexota</taxon>
        <taxon>Ktedonobacteria</taxon>
        <taxon>Ktedonobacterales</taxon>
        <taxon>Ktedonobacteraceae</taxon>
        <taxon>Ktedonobacter</taxon>
    </lineage>
</organism>